<sequence length="393" mass="43384">MIRRYDVAGPRYTSYPTAPQFHADFGEAALRAEAHASNDDPIPRDLSVYVHVPFCLSPCFYCGCTRLITRDHAKGEQYLQHLYAEIERTAPLFDRDRSVVQLHFGGGTPNFLDARQMQDLLQVLGRHFNLSQAASREFGIELDPRSADPDYVRALAALGFNRLSVGIQDFDPAVQAAVNRVQSVQDTAALLQAARAAGFRSTSVDLIYGLPLQTPARFAHTLEQVIALAPDRIAAYSYAHLPQLFKAQRRIDASQLPDAASKLALLGLTVDRLTAAGYVYIGMDHFARPLDELARAQRAGTLQRNFQGYSTHAECDIIGLGMSSISRVGNAYYQNAKDLPGYYAALEAGRLPVARGLVLSADDRLRRELINALMCQGEIDIDAFGARHGIDFR</sequence>
<evidence type="ECO:0000256" key="9">
    <source>
        <dbReference type="ARBA" id="ARBA00022490"/>
    </source>
</evidence>
<dbReference type="Gene3D" id="1.10.10.920">
    <property type="match status" value="1"/>
</dbReference>
<dbReference type="InterPro" id="IPR023404">
    <property type="entry name" value="rSAM_horseshoe"/>
</dbReference>
<keyword evidence="10" id="KW-0949">S-adenosyl-L-methionine</keyword>
<evidence type="ECO:0000256" key="18">
    <source>
        <dbReference type="ARBA" id="ARBA00048321"/>
    </source>
</evidence>
<dbReference type="SFLD" id="SFLDS00029">
    <property type="entry name" value="Radical_SAM"/>
    <property type="match status" value="1"/>
</dbReference>
<dbReference type="NCBIfam" id="TIGR00538">
    <property type="entry name" value="hemN"/>
    <property type="match status" value="1"/>
</dbReference>
<dbReference type="PANTHER" id="PTHR13932">
    <property type="entry name" value="COPROPORPHYRINIGEN III OXIDASE"/>
    <property type="match status" value="1"/>
</dbReference>
<comment type="subcellular location">
    <subcellularLocation>
        <location evidence="2">Cytoplasm</location>
    </subcellularLocation>
</comment>
<dbReference type="EC" id="1.3.98.3" evidence="6"/>
<dbReference type="STRING" id="993689.GCA_002077135_01252"/>
<comment type="function">
    <text evidence="16">Involved in the heme biosynthesis. Catalyzes the anaerobic oxidative decarboxylation of propionate groups of rings A and B of coproporphyrinogen III to yield the vinyl groups in protoporphyrinogen IX.</text>
</comment>
<keyword evidence="9" id="KW-0963">Cytoplasm</keyword>
<feature type="domain" description="Radical SAM core" evidence="19">
    <location>
        <begin position="40"/>
        <end position="266"/>
    </location>
</feature>
<keyword evidence="11" id="KW-0479">Metal-binding</keyword>
<evidence type="ECO:0000259" key="19">
    <source>
        <dbReference type="PROSITE" id="PS51918"/>
    </source>
</evidence>
<dbReference type="EMBL" id="MWQO01000110">
    <property type="protein sequence ID" value="THD05932.1"/>
    <property type="molecule type" value="Genomic_DNA"/>
</dbReference>
<organism evidence="20 21">
    <name type="scientific">Metallibacterium scheffleri</name>
    <dbReference type="NCBI Taxonomy" id="993689"/>
    <lineage>
        <taxon>Bacteria</taxon>
        <taxon>Pseudomonadati</taxon>
        <taxon>Pseudomonadota</taxon>
        <taxon>Gammaproteobacteria</taxon>
        <taxon>Lysobacterales</taxon>
        <taxon>Rhodanobacteraceae</taxon>
        <taxon>Metallibacterium</taxon>
    </lineage>
</organism>
<comment type="pathway">
    <text evidence="3">Porphyrin-containing compound metabolism; protoporphyrin-IX biosynthesis; protoporphyrinogen-IX from coproporphyrinogen-III (AdoMet route): step 1/1.</text>
</comment>
<keyword evidence="12" id="KW-0560">Oxidoreductase</keyword>
<dbReference type="GO" id="GO:0046872">
    <property type="term" value="F:metal ion binding"/>
    <property type="evidence" value="ECO:0007669"/>
    <property type="project" value="UniProtKB-KW"/>
</dbReference>
<feature type="non-terminal residue" evidence="20">
    <location>
        <position position="393"/>
    </location>
</feature>
<proteinExistence type="inferred from homology"/>
<dbReference type="InterPro" id="IPR004558">
    <property type="entry name" value="Coprogen_oxidase_HemN"/>
</dbReference>
<keyword evidence="13" id="KW-0408">Iron</keyword>
<evidence type="ECO:0000256" key="14">
    <source>
        <dbReference type="ARBA" id="ARBA00023014"/>
    </source>
</evidence>
<comment type="similarity">
    <text evidence="4">Belongs to the anaerobic coproporphyrinogen-III oxidase family.</text>
</comment>
<dbReference type="Gene3D" id="3.80.30.20">
    <property type="entry name" value="tm_1862 like domain"/>
    <property type="match status" value="1"/>
</dbReference>
<dbReference type="Proteomes" id="UP000307749">
    <property type="component" value="Unassembled WGS sequence"/>
</dbReference>
<dbReference type="GO" id="GO:0051989">
    <property type="term" value="F:coproporphyrinogen dehydrogenase activity"/>
    <property type="evidence" value="ECO:0007669"/>
    <property type="project" value="UniProtKB-EC"/>
</dbReference>
<dbReference type="InterPro" id="IPR007197">
    <property type="entry name" value="rSAM"/>
</dbReference>
<evidence type="ECO:0000256" key="11">
    <source>
        <dbReference type="ARBA" id="ARBA00022723"/>
    </source>
</evidence>
<evidence type="ECO:0000256" key="8">
    <source>
        <dbReference type="ARBA" id="ARBA00022485"/>
    </source>
</evidence>
<dbReference type="UniPathway" id="UPA00251">
    <property type="reaction ID" value="UER00323"/>
</dbReference>
<dbReference type="PANTHER" id="PTHR13932:SF6">
    <property type="entry name" value="OXYGEN-INDEPENDENT COPROPORPHYRINOGEN III OXIDASE"/>
    <property type="match status" value="1"/>
</dbReference>
<evidence type="ECO:0000256" key="4">
    <source>
        <dbReference type="ARBA" id="ARBA00005493"/>
    </source>
</evidence>
<keyword evidence="14" id="KW-0411">Iron-sulfur</keyword>
<comment type="subunit">
    <text evidence="5">Monomer.</text>
</comment>
<keyword evidence="15" id="KW-0627">Porphyrin biosynthesis</keyword>
<comment type="catalytic activity">
    <reaction evidence="18">
        <text>coproporphyrinogen III + 2 S-adenosyl-L-methionine = protoporphyrinogen IX + 2 5'-deoxyadenosine + 2 L-methionine + 2 CO2</text>
        <dbReference type="Rhea" id="RHEA:15425"/>
        <dbReference type="ChEBI" id="CHEBI:16526"/>
        <dbReference type="ChEBI" id="CHEBI:17319"/>
        <dbReference type="ChEBI" id="CHEBI:57307"/>
        <dbReference type="ChEBI" id="CHEBI:57309"/>
        <dbReference type="ChEBI" id="CHEBI:57844"/>
        <dbReference type="ChEBI" id="CHEBI:59789"/>
        <dbReference type="EC" id="1.3.98.3"/>
    </reaction>
</comment>
<evidence type="ECO:0000256" key="15">
    <source>
        <dbReference type="ARBA" id="ARBA00023244"/>
    </source>
</evidence>
<comment type="caution">
    <text evidence="20">The sequence shown here is derived from an EMBL/GenBank/DDBJ whole genome shotgun (WGS) entry which is preliminary data.</text>
</comment>
<evidence type="ECO:0000256" key="16">
    <source>
        <dbReference type="ARBA" id="ARBA00024295"/>
    </source>
</evidence>
<evidence type="ECO:0000256" key="7">
    <source>
        <dbReference type="ARBA" id="ARBA00020156"/>
    </source>
</evidence>
<dbReference type="InterPro" id="IPR058240">
    <property type="entry name" value="rSAM_sf"/>
</dbReference>
<evidence type="ECO:0000256" key="2">
    <source>
        <dbReference type="ARBA" id="ARBA00004496"/>
    </source>
</evidence>
<dbReference type="SUPFAM" id="SSF102114">
    <property type="entry name" value="Radical SAM enzymes"/>
    <property type="match status" value="1"/>
</dbReference>
<dbReference type="SFLD" id="SFLDG01065">
    <property type="entry name" value="anaerobic_coproporphyrinogen-I"/>
    <property type="match status" value="1"/>
</dbReference>
<evidence type="ECO:0000256" key="1">
    <source>
        <dbReference type="ARBA" id="ARBA00001966"/>
    </source>
</evidence>
<dbReference type="InterPro" id="IPR006638">
    <property type="entry name" value="Elp3/MiaA/NifB-like_rSAM"/>
</dbReference>
<evidence type="ECO:0000256" key="17">
    <source>
        <dbReference type="ARBA" id="ARBA00030263"/>
    </source>
</evidence>
<evidence type="ECO:0000256" key="6">
    <source>
        <dbReference type="ARBA" id="ARBA00011912"/>
    </source>
</evidence>
<dbReference type="GO" id="GO:0051539">
    <property type="term" value="F:4 iron, 4 sulfur cluster binding"/>
    <property type="evidence" value="ECO:0007669"/>
    <property type="project" value="UniProtKB-KW"/>
</dbReference>
<evidence type="ECO:0000313" key="21">
    <source>
        <dbReference type="Proteomes" id="UP000307749"/>
    </source>
</evidence>
<evidence type="ECO:0000256" key="3">
    <source>
        <dbReference type="ARBA" id="ARBA00004785"/>
    </source>
</evidence>
<evidence type="ECO:0000256" key="10">
    <source>
        <dbReference type="ARBA" id="ARBA00022691"/>
    </source>
</evidence>
<name>A0A4S3KC01_9GAMM</name>
<dbReference type="Pfam" id="PF04055">
    <property type="entry name" value="Radical_SAM"/>
    <property type="match status" value="1"/>
</dbReference>
<dbReference type="SMART" id="SM00729">
    <property type="entry name" value="Elp3"/>
    <property type="match status" value="1"/>
</dbReference>
<dbReference type="InterPro" id="IPR034505">
    <property type="entry name" value="Coproporphyrinogen-III_oxidase"/>
</dbReference>
<comment type="cofactor">
    <cofactor evidence="1">
        <name>[4Fe-4S] cluster</name>
        <dbReference type="ChEBI" id="CHEBI:49883"/>
    </cofactor>
</comment>
<dbReference type="PROSITE" id="PS51918">
    <property type="entry name" value="RADICAL_SAM"/>
    <property type="match status" value="1"/>
</dbReference>
<evidence type="ECO:0000313" key="20">
    <source>
        <dbReference type="EMBL" id="THD05932.1"/>
    </source>
</evidence>
<keyword evidence="8" id="KW-0004">4Fe-4S</keyword>
<protein>
    <recommendedName>
        <fullName evidence="7">Oxygen-independent coproporphyrinogen III oxidase</fullName>
        <ecNumber evidence="6">1.3.98.3</ecNumber>
    </recommendedName>
    <alternativeName>
        <fullName evidence="17">Coproporphyrinogen III dehydrogenase</fullName>
    </alternativeName>
</protein>
<dbReference type="GO" id="GO:0006782">
    <property type="term" value="P:protoporphyrinogen IX biosynthetic process"/>
    <property type="evidence" value="ECO:0007669"/>
    <property type="project" value="UniProtKB-UniPathway"/>
</dbReference>
<evidence type="ECO:0000256" key="12">
    <source>
        <dbReference type="ARBA" id="ARBA00023002"/>
    </source>
</evidence>
<gene>
    <name evidence="20" type="ORF">B1806_16410</name>
</gene>
<accession>A0A4S3KC01</accession>
<reference evidence="20 21" key="1">
    <citation type="submission" date="2017-02" db="EMBL/GenBank/DDBJ databases">
        <title>Whole genome sequencing of Metallibacterium scheffleri DSM 24874 (T).</title>
        <authorList>
            <person name="Kumar S."/>
            <person name="Patil P."/>
            <person name="Patil P.B."/>
        </authorList>
    </citation>
    <scope>NUCLEOTIDE SEQUENCE [LARGE SCALE GENOMIC DNA]</scope>
    <source>
        <strain evidence="20 21">DSM 24874</strain>
    </source>
</reference>
<dbReference type="AlphaFoldDB" id="A0A4S3KC01"/>
<dbReference type="GO" id="GO:0005737">
    <property type="term" value="C:cytoplasm"/>
    <property type="evidence" value="ECO:0007669"/>
    <property type="project" value="UniProtKB-SubCell"/>
</dbReference>
<evidence type="ECO:0000256" key="13">
    <source>
        <dbReference type="ARBA" id="ARBA00023004"/>
    </source>
</evidence>
<evidence type="ECO:0000256" key="5">
    <source>
        <dbReference type="ARBA" id="ARBA00011245"/>
    </source>
</evidence>
<keyword evidence="21" id="KW-1185">Reference proteome</keyword>
<dbReference type="GO" id="GO:0004109">
    <property type="term" value="F:coproporphyrinogen oxidase activity"/>
    <property type="evidence" value="ECO:0007669"/>
    <property type="project" value="InterPro"/>
</dbReference>